<dbReference type="HOGENOM" id="CLU_033323_8_4_9"/>
<dbReference type="PIRSF" id="PIRSF000709">
    <property type="entry name" value="6PFK_2-Ptase"/>
    <property type="match status" value="1"/>
</dbReference>
<dbReference type="EMBL" id="HF563609">
    <property type="protein sequence ID" value="CCP25820.2"/>
    <property type="molecule type" value="Genomic_DNA"/>
</dbReference>
<dbReference type="InterPro" id="IPR050275">
    <property type="entry name" value="PGM_Phosphatase"/>
</dbReference>
<evidence type="ECO:0000256" key="3">
    <source>
        <dbReference type="NCBIfam" id="TIGR03162"/>
    </source>
</evidence>
<gene>
    <name evidence="6" type="ordered locus">TEPIRE1_1103</name>
</gene>
<dbReference type="GO" id="GO:0009236">
    <property type="term" value="P:cobalamin biosynthetic process"/>
    <property type="evidence" value="ECO:0007669"/>
    <property type="project" value="UniProtKB-UniRule"/>
</dbReference>
<dbReference type="InterPro" id="IPR001345">
    <property type="entry name" value="PG/BPGM_mutase_AS"/>
</dbReference>
<dbReference type="eggNOG" id="COG0406">
    <property type="taxonomic scope" value="Bacteria"/>
</dbReference>
<accession>F4LRT6</accession>
<dbReference type="InterPro" id="IPR029033">
    <property type="entry name" value="His_PPase_superfam"/>
</dbReference>
<dbReference type="PANTHER" id="PTHR48100">
    <property type="entry name" value="BROAD-SPECIFICITY PHOSPHATASE YOR283W-RELATED"/>
    <property type="match status" value="1"/>
</dbReference>
<feature type="binding site" evidence="5">
    <location>
        <position position="64"/>
    </location>
    <ligand>
        <name>substrate</name>
    </ligand>
</feature>
<dbReference type="EC" id="3.1.3.73" evidence="3"/>
<dbReference type="PROSITE" id="PS00175">
    <property type="entry name" value="PG_MUTASE"/>
    <property type="match status" value="1"/>
</dbReference>
<dbReference type="SUPFAM" id="SSF53254">
    <property type="entry name" value="Phosphoglycerate mutase-like"/>
    <property type="match status" value="1"/>
</dbReference>
<dbReference type="PANTHER" id="PTHR48100:SF1">
    <property type="entry name" value="HISTIDINE PHOSPHATASE FAMILY PROTEIN-RELATED"/>
    <property type="match status" value="1"/>
</dbReference>
<dbReference type="NCBIfam" id="TIGR03162">
    <property type="entry name" value="ribazole_cobC"/>
    <property type="match status" value="1"/>
</dbReference>
<name>F4LRT6_TEPAE</name>
<feature type="active site" description="Tele-phosphohistidine intermediate" evidence="4">
    <location>
        <position position="15"/>
    </location>
</feature>
<protein>
    <recommendedName>
        <fullName evidence="3">Alpha-ribazole phosphatase</fullName>
        <ecNumber evidence="3">3.1.3.73</ecNumber>
    </recommendedName>
</protein>
<evidence type="ECO:0000256" key="1">
    <source>
        <dbReference type="ARBA" id="ARBA00023152"/>
    </source>
</evidence>
<keyword evidence="1" id="KW-0324">Glycolysis</keyword>
<dbReference type="KEGG" id="tae:TepiRe1_1103"/>
<dbReference type="Proteomes" id="UP000010802">
    <property type="component" value="Chromosome"/>
</dbReference>
<evidence type="ECO:0000256" key="5">
    <source>
        <dbReference type="PIRSR" id="PIRSR613078-2"/>
    </source>
</evidence>
<evidence type="ECO:0000313" key="7">
    <source>
        <dbReference type="Proteomes" id="UP000010802"/>
    </source>
</evidence>
<evidence type="ECO:0000256" key="4">
    <source>
        <dbReference type="PIRSR" id="PIRSR613078-1"/>
    </source>
</evidence>
<evidence type="ECO:0000256" key="2">
    <source>
        <dbReference type="ARBA" id="ARBA00023235"/>
    </source>
</evidence>
<sequence length="217" mass="25107">MELGDILARFFLVRHGETIWNKQRKYQGQSDIPLTDEGKIQAELLSKRLKHEKLDVAYASDLGRTMETAKIIAEQHNIEVIPTELMRELSFGIWEGLTYEDILQKWPHEYRSWIGNPYYEKPPEGETLSQLCERVSRFLMKAANVHPDGRILVVSHAGPIRAVLSVLLNLKQSFFWKFKISNTSLTVIEYDGLKELSDSDAFIVTVNDTYHLDNKRN</sequence>
<accession>L0RXV9</accession>
<dbReference type="SMART" id="SM00855">
    <property type="entry name" value="PGAM"/>
    <property type="match status" value="1"/>
</dbReference>
<dbReference type="CDD" id="cd07067">
    <property type="entry name" value="HP_PGM_like"/>
    <property type="match status" value="1"/>
</dbReference>
<keyword evidence="2" id="KW-0413">Isomerase</keyword>
<dbReference type="GO" id="GO:0043755">
    <property type="term" value="F:alpha-ribazole phosphatase activity"/>
    <property type="evidence" value="ECO:0007669"/>
    <property type="project" value="UniProtKB-UniRule"/>
</dbReference>
<reference evidence="7" key="1">
    <citation type="journal article" date="2013" name="Genome Announc.">
        <title>First genome sequence of a syntrophic acetate-oxidizing bacterium, Tepidanaerobacter acetatoxydans strain Re1.</title>
        <authorList>
            <person name="Manzoor S."/>
            <person name="Bongcam-Rudloff E."/>
            <person name="Schnurer A."/>
            <person name="Muller B."/>
        </authorList>
    </citation>
    <scope>NUCLEOTIDE SEQUENCE [LARGE SCALE GENOMIC DNA]</scope>
    <source>
        <strain evidence="7">Re1</strain>
    </source>
</reference>
<dbReference type="STRING" id="1209989.TepRe1_1006"/>
<keyword evidence="7" id="KW-1185">Reference proteome</keyword>
<proteinExistence type="predicted"/>
<feature type="binding site" evidence="5">
    <location>
        <begin position="14"/>
        <end position="21"/>
    </location>
    <ligand>
        <name>substrate</name>
    </ligand>
</feature>
<feature type="active site" description="Proton donor/acceptor" evidence="4">
    <location>
        <position position="88"/>
    </location>
</feature>
<dbReference type="Pfam" id="PF00300">
    <property type="entry name" value="His_Phos_1"/>
    <property type="match status" value="1"/>
</dbReference>
<dbReference type="AlphaFoldDB" id="F4LRT6"/>
<organism evidence="6 7">
    <name type="scientific">Tepidanaerobacter acetatoxydans (strain DSM 21804 / JCM 16047 / Re1)</name>
    <dbReference type="NCBI Taxonomy" id="1209989"/>
    <lineage>
        <taxon>Bacteria</taxon>
        <taxon>Bacillati</taxon>
        <taxon>Bacillota</taxon>
        <taxon>Clostridia</taxon>
        <taxon>Thermosediminibacterales</taxon>
        <taxon>Tepidanaerobacteraceae</taxon>
        <taxon>Tepidanaerobacter</taxon>
    </lineage>
</organism>
<dbReference type="Gene3D" id="3.40.50.1240">
    <property type="entry name" value="Phosphoglycerate mutase-like"/>
    <property type="match status" value="1"/>
</dbReference>
<dbReference type="InterPro" id="IPR013078">
    <property type="entry name" value="His_Pase_superF_clade-1"/>
</dbReference>
<dbReference type="InterPro" id="IPR017578">
    <property type="entry name" value="Ribazole_CobC"/>
</dbReference>
<dbReference type="KEGG" id="tep:TepRe1_1006"/>
<evidence type="ECO:0000313" key="6">
    <source>
        <dbReference type="EMBL" id="CCP25820.2"/>
    </source>
</evidence>
<dbReference type="GO" id="GO:0005737">
    <property type="term" value="C:cytoplasm"/>
    <property type="evidence" value="ECO:0007669"/>
    <property type="project" value="TreeGrafter"/>
</dbReference>